<reference evidence="1 2" key="1">
    <citation type="journal article" date="2016" name="Nat. Commun.">
        <title>Thousands of microbial genomes shed light on interconnected biogeochemical processes in an aquifer system.</title>
        <authorList>
            <person name="Anantharaman K."/>
            <person name="Brown C.T."/>
            <person name="Hug L.A."/>
            <person name="Sharon I."/>
            <person name="Castelle C.J."/>
            <person name="Probst A.J."/>
            <person name="Thomas B.C."/>
            <person name="Singh A."/>
            <person name="Wilkins M.J."/>
            <person name="Karaoz U."/>
            <person name="Brodie E.L."/>
            <person name="Williams K.H."/>
            <person name="Hubbard S.S."/>
            <person name="Banfield J.F."/>
        </authorList>
    </citation>
    <scope>NUCLEOTIDE SEQUENCE [LARGE SCALE GENOMIC DNA]</scope>
</reference>
<organism evidence="1 2">
    <name type="scientific">Candidatus Taylorbacteria bacterium RIFCSPHIGHO2_02_49_25</name>
    <dbReference type="NCBI Taxonomy" id="1802305"/>
    <lineage>
        <taxon>Bacteria</taxon>
        <taxon>Candidatus Tayloriibacteriota</taxon>
    </lineage>
</organism>
<evidence type="ECO:0008006" key="3">
    <source>
        <dbReference type="Google" id="ProtNLM"/>
    </source>
</evidence>
<proteinExistence type="predicted"/>
<gene>
    <name evidence="1" type="ORF">A2W52_04790</name>
</gene>
<accession>A0A1G2MFC8</accession>
<dbReference type="InterPro" id="IPR029063">
    <property type="entry name" value="SAM-dependent_MTases_sf"/>
</dbReference>
<sequence length="182" mass="20584">MKTNLQFALNFLRRPAQNASLVPSSTSASKAMLDGIDFSAIHSIVELGPGTGVFTREILRRCAADTKVLLIEIENVYAAFLKRQFGGRVIVEHSSAHLLDVLIEKHGLEKIDLIVSGLPVALPQEIRGSFLQSIRAHTERGTQFRFFTYNPPLMRRMYRGFSIRKLSVVYRNFPPLWVYGIH</sequence>
<dbReference type="Proteomes" id="UP000176493">
    <property type="component" value="Unassembled WGS sequence"/>
</dbReference>
<dbReference type="SUPFAM" id="SSF53335">
    <property type="entry name" value="S-adenosyl-L-methionine-dependent methyltransferases"/>
    <property type="match status" value="1"/>
</dbReference>
<evidence type="ECO:0000313" key="2">
    <source>
        <dbReference type="Proteomes" id="UP000176493"/>
    </source>
</evidence>
<name>A0A1G2MFC8_9BACT</name>
<protein>
    <recommendedName>
        <fullName evidence="3">Methyltransferase domain-containing protein</fullName>
    </recommendedName>
</protein>
<comment type="caution">
    <text evidence="1">The sequence shown here is derived from an EMBL/GenBank/DDBJ whole genome shotgun (WGS) entry which is preliminary data.</text>
</comment>
<evidence type="ECO:0000313" key="1">
    <source>
        <dbReference type="EMBL" id="OHA22610.1"/>
    </source>
</evidence>
<dbReference type="AlphaFoldDB" id="A0A1G2MFC8"/>
<dbReference type="Gene3D" id="3.40.50.150">
    <property type="entry name" value="Vaccinia Virus protein VP39"/>
    <property type="match status" value="1"/>
</dbReference>
<dbReference type="CDD" id="cd02440">
    <property type="entry name" value="AdoMet_MTases"/>
    <property type="match status" value="1"/>
</dbReference>
<dbReference type="EMBL" id="MHRJ01000023">
    <property type="protein sequence ID" value="OHA22610.1"/>
    <property type="molecule type" value="Genomic_DNA"/>
</dbReference>